<dbReference type="Gene3D" id="1.25.10.10">
    <property type="entry name" value="Leucine-rich Repeat Variant"/>
    <property type="match status" value="1"/>
</dbReference>
<sequence length="1833" mass="202844">MDRQSGGMTHPHGAGGRVRAPTVDEALPYSPLSSIVPFSPDIIPYPSAGPPTLSTAFSDRDERQASRKGLELLNQEASLEPTSVRLQRSLQDLQQLLQAKELTTFDFPRPKHFQPPSSSKSLHLSNGILHASQHNLSPFARMVLNNTTIPFRYPTPESPIPTSTKRPPQPTTAKQDLKRQNELQARNAAIFQQNARLSASSNGYAPPAGPQVSPGGTAVVIPALPQSSQHSDYQEFPDIDAKAQSGDGLSKKRPQTDSEVLSLSIDQRAKSDSAVQALQEQLIDIIEAEDQLEPDTSGALPSEVAHYFEFGQVPDSDAPILSPHMQSKLSTLVQNVISSKRFSEISVEDLTRIQKLCEHAVGTLESISLTIGSDWSESDAEEWVQRVETAESRLQSVRLLLRIMTAGRDEKELYSEDLVSQAINGLKYIVEMFVVRTVETRNSDSNKEAFATLSANRKPVGALFLVSARVLKLLGEFLTKVDVSESAITSVEFLAKELIFVENAHSEKDSAVGIQRFESLRLVAMDVIAKIFARYDDQRTFIFDEILTSLEKLPVTRQSARQFKLPDGKPIQLVSALLMRLVQTCATSSFRARHLTSSTSLEGPENGAEYENEEATSPARGIAVRSLDEAHNIDLDQALQELKEAVQPLYDSATKSARYVVNFLVQRALTSTKTGDQPYRNLLDIFTEDFLNVLGRPDWPAAEALLYMLLLHMNSLLQGDKTPVPAKNMALDLMGLIGSGISDLQIYARNALRTVDISESNISAKLVQLAEDLLEEKQTDMDFVEFDGPWRMALEYLQHSDVDDAQLQSAKGFHLTQWAKSTMQLFESKEGLDDNEPPLEKDLILQLHNAVADPNWLDREYEFESVSASQGRLAAAVTTLNLPFCKALGHIFTTLLTNMTSDHATLKSRSLKSVTQLLEKDASILDRTNMVLNQVLKCTEDRSSLVRDSALDILGKCLSLRPSLEQRVWKRIITRINDTATPVRKRVMKLLKDIYLHNDEIDIKSQIADAVLKHIQDQEQSVADLARQIIEDIWFAPFYGVSFGDDAPLQSRLALQKQVSLIAQTLQRGEGVLAVLDGLLQRALSNDSKQTVANFKVCKAMIALMFDMIVDNDGGPNNAPQVQLLQTLTVFAKASPKLFTAQQLELLKPYIKNIKTTVDLNVFRHVVTIFRLVFPSLSSLQHNFLKEVQDALFGAITKASKAELDELASCLWIMDGVLKNTFRLANVVISVLKQINAVKDADTGHDQQQIARLRRLITIVGYFGRTCNFENDLARFQEHFPWFKGKSVAALMVDIVLPFTHQKQPSVLRETALESVGLICQAFPKQFLRKDVYSALRFPFMNEDRRLEQIILSGFREFFAQEEKRSESGAAIKVGEGEVHGSERLGGSLIGTDNDGASTGLAQQFLPHILKIALSKPDELALTATHVIASINKQGLVHPKECGAALVALETSSNAMIANIAFQEHRNLHQKHETMFEKEYMKAVYQAFQYQRDVLQSPGGITTQPYASKLQSTFEVLKMGSSKVRKRFLSNISAKCNFELPKLAVAQGDMSEHVLFTRFCMENLAFFDYVRLDELLPLILALEKIVTGTGTTVAHAIETDVLKMKLEESSQAQKLDQPPDTIMVGNVQAHIMQSQGADDIDPARLRQLATASTILMIIWETRTFLRRLWGLQKQTQPSAAAANGAFSKPKAPAKDPNKAPSKVPFVTGDKFVDRVANLVDKLASDTSDADVSTCRALAELLAVDNELRVASEDDEDEIMKAAGGYETPSEDEDGQAGVSAGGRGKKRKGSVGAGSTPKRPKIKKTPSKKGSGRPRKRSGSKSSADDDDESGWD</sequence>
<organism evidence="9 10">
    <name type="scientific">Rhizodiscina lignyota</name>
    <dbReference type="NCBI Taxonomy" id="1504668"/>
    <lineage>
        <taxon>Eukaryota</taxon>
        <taxon>Fungi</taxon>
        <taxon>Dikarya</taxon>
        <taxon>Ascomycota</taxon>
        <taxon>Pezizomycotina</taxon>
        <taxon>Dothideomycetes</taxon>
        <taxon>Pleosporomycetidae</taxon>
        <taxon>Aulographales</taxon>
        <taxon>Rhizodiscinaceae</taxon>
        <taxon>Rhizodiscina</taxon>
    </lineage>
</organism>
<reference evidence="9" key="1">
    <citation type="journal article" date="2020" name="Stud. Mycol.">
        <title>101 Dothideomycetes genomes: a test case for predicting lifestyles and emergence of pathogens.</title>
        <authorList>
            <person name="Haridas S."/>
            <person name="Albert R."/>
            <person name="Binder M."/>
            <person name="Bloem J."/>
            <person name="Labutti K."/>
            <person name="Salamov A."/>
            <person name="Andreopoulos B."/>
            <person name="Baker S."/>
            <person name="Barry K."/>
            <person name="Bills G."/>
            <person name="Bluhm B."/>
            <person name="Cannon C."/>
            <person name="Castanera R."/>
            <person name="Culley D."/>
            <person name="Daum C."/>
            <person name="Ezra D."/>
            <person name="Gonzalez J."/>
            <person name="Henrissat B."/>
            <person name="Kuo A."/>
            <person name="Liang C."/>
            <person name="Lipzen A."/>
            <person name="Lutzoni F."/>
            <person name="Magnuson J."/>
            <person name="Mondo S."/>
            <person name="Nolan M."/>
            <person name="Ohm R."/>
            <person name="Pangilinan J."/>
            <person name="Park H.-J."/>
            <person name="Ramirez L."/>
            <person name="Alfaro M."/>
            <person name="Sun H."/>
            <person name="Tritt A."/>
            <person name="Yoshinaga Y."/>
            <person name="Zwiers L.-H."/>
            <person name="Turgeon B."/>
            <person name="Goodwin S."/>
            <person name="Spatafora J."/>
            <person name="Crous P."/>
            <person name="Grigoriev I."/>
        </authorList>
    </citation>
    <scope>NUCLEOTIDE SEQUENCE</scope>
    <source>
        <strain evidence="9">CBS 133067</strain>
    </source>
</reference>
<dbReference type="Proteomes" id="UP000799772">
    <property type="component" value="Unassembled WGS sequence"/>
</dbReference>
<dbReference type="Pfam" id="PF12765">
    <property type="entry name" value="Cohesin_HEAT"/>
    <property type="match status" value="1"/>
</dbReference>
<dbReference type="GO" id="GO:0034087">
    <property type="term" value="P:establishment of mitotic sister chromatid cohesion"/>
    <property type="evidence" value="ECO:0007669"/>
    <property type="project" value="TreeGrafter"/>
</dbReference>
<dbReference type="GO" id="GO:0003682">
    <property type="term" value="F:chromatin binding"/>
    <property type="evidence" value="ECO:0007669"/>
    <property type="project" value="TreeGrafter"/>
</dbReference>
<evidence type="ECO:0000256" key="7">
    <source>
        <dbReference type="SAM" id="MobiDB-lite"/>
    </source>
</evidence>
<dbReference type="GO" id="GO:0010468">
    <property type="term" value="P:regulation of gene expression"/>
    <property type="evidence" value="ECO:0007669"/>
    <property type="project" value="InterPro"/>
</dbReference>
<feature type="compositionally biased region" description="Basic residues" evidence="7">
    <location>
        <begin position="1798"/>
        <end position="1819"/>
    </location>
</feature>
<evidence type="ECO:0000313" key="10">
    <source>
        <dbReference type="Proteomes" id="UP000799772"/>
    </source>
</evidence>
<feature type="region of interest" description="Disordered" evidence="7">
    <location>
        <begin position="200"/>
        <end position="219"/>
    </location>
</feature>
<keyword evidence="3 6" id="KW-0677">Repeat</keyword>
<dbReference type="InterPro" id="IPR024986">
    <property type="entry name" value="Nipped-B_C"/>
</dbReference>
<dbReference type="InterPro" id="IPR011989">
    <property type="entry name" value="ARM-like"/>
</dbReference>
<feature type="domain" description="Sister chromatid cohesion C-terminal" evidence="8">
    <location>
        <begin position="1399"/>
        <end position="1585"/>
    </location>
</feature>
<evidence type="ECO:0000256" key="4">
    <source>
        <dbReference type="ARBA" id="ARBA00023242"/>
    </source>
</evidence>
<accession>A0A9P4MD71</accession>
<dbReference type="CDD" id="cd23958">
    <property type="entry name" value="SCC2"/>
    <property type="match status" value="1"/>
</dbReference>
<comment type="similarity">
    <text evidence="2 6">Belongs to the SCC2/Nipped-B family.</text>
</comment>
<evidence type="ECO:0000256" key="6">
    <source>
        <dbReference type="RuleBase" id="RU364107"/>
    </source>
</evidence>
<protein>
    <recommendedName>
        <fullName evidence="6">Sister chromatid cohesion protein</fullName>
    </recommendedName>
</protein>
<evidence type="ECO:0000256" key="2">
    <source>
        <dbReference type="ARBA" id="ARBA00009252"/>
    </source>
</evidence>
<dbReference type="GO" id="GO:0140588">
    <property type="term" value="P:chromatin looping"/>
    <property type="evidence" value="ECO:0007669"/>
    <property type="project" value="InterPro"/>
</dbReference>
<keyword evidence="5 6" id="KW-0131">Cell cycle</keyword>
<evidence type="ECO:0000313" key="9">
    <source>
        <dbReference type="EMBL" id="KAF2103167.1"/>
    </source>
</evidence>
<dbReference type="InterPro" id="IPR026003">
    <property type="entry name" value="Cohesin_HEAT"/>
</dbReference>
<feature type="region of interest" description="Disordered" evidence="7">
    <location>
        <begin position="1"/>
        <end position="21"/>
    </location>
</feature>
<name>A0A9P4MD71_9PEZI</name>
<dbReference type="GO" id="GO:0090694">
    <property type="term" value="C:Scc2-Scc4 cohesin loading complex"/>
    <property type="evidence" value="ECO:0007669"/>
    <property type="project" value="TreeGrafter"/>
</dbReference>
<evidence type="ECO:0000256" key="5">
    <source>
        <dbReference type="ARBA" id="ARBA00023306"/>
    </source>
</evidence>
<evidence type="ECO:0000256" key="1">
    <source>
        <dbReference type="ARBA" id="ARBA00004123"/>
    </source>
</evidence>
<dbReference type="InterPro" id="IPR033031">
    <property type="entry name" value="Scc2/Nipped-B"/>
</dbReference>
<feature type="region of interest" description="Disordered" evidence="7">
    <location>
        <begin position="1680"/>
        <end position="1705"/>
    </location>
</feature>
<dbReference type="GO" id="GO:0061775">
    <property type="term" value="F:cohesin loader activity"/>
    <property type="evidence" value="ECO:0007669"/>
    <property type="project" value="InterPro"/>
</dbReference>
<comment type="caution">
    <text evidence="9">The sequence shown here is derived from an EMBL/GenBank/DDBJ whole genome shotgun (WGS) entry which is preliminary data.</text>
</comment>
<keyword evidence="10" id="KW-1185">Reference proteome</keyword>
<feature type="region of interest" description="Disordered" evidence="7">
    <location>
        <begin position="1763"/>
        <end position="1833"/>
    </location>
</feature>
<dbReference type="EMBL" id="ML978122">
    <property type="protein sequence ID" value="KAF2103167.1"/>
    <property type="molecule type" value="Genomic_DNA"/>
</dbReference>
<feature type="region of interest" description="Disordered" evidence="7">
    <location>
        <begin position="596"/>
        <end position="617"/>
    </location>
</feature>
<evidence type="ECO:0000256" key="3">
    <source>
        <dbReference type="ARBA" id="ARBA00022737"/>
    </source>
</evidence>
<dbReference type="OrthoDB" id="418242at2759"/>
<evidence type="ECO:0000259" key="8">
    <source>
        <dbReference type="Pfam" id="PF12830"/>
    </source>
</evidence>
<dbReference type="GO" id="GO:1990414">
    <property type="term" value="P:replication-born double-strand break repair via sister chromatid exchange"/>
    <property type="evidence" value="ECO:0007669"/>
    <property type="project" value="TreeGrafter"/>
</dbReference>
<dbReference type="PANTHER" id="PTHR21704">
    <property type="entry name" value="NIPPED-B-LIKE PROTEIN DELANGIN SCC2-RELATED"/>
    <property type="match status" value="1"/>
</dbReference>
<dbReference type="PANTHER" id="PTHR21704:SF18">
    <property type="entry name" value="NIPPED-B-LIKE PROTEIN"/>
    <property type="match status" value="1"/>
</dbReference>
<dbReference type="Pfam" id="PF12830">
    <property type="entry name" value="Nipped-B_C"/>
    <property type="match status" value="1"/>
</dbReference>
<proteinExistence type="inferred from homology"/>
<dbReference type="GO" id="GO:0071169">
    <property type="term" value="P:establishment of protein localization to chromatin"/>
    <property type="evidence" value="ECO:0007669"/>
    <property type="project" value="TreeGrafter"/>
</dbReference>
<feature type="region of interest" description="Disordered" evidence="7">
    <location>
        <begin position="150"/>
        <end position="178"/>
    </location>
</feature>
<feature type="compositionally biased region" description="Polar residues" evidence="7">
    <location>
        <begin position="160"/>
        <end position="174"/>
    </location>
</feature>
<dbReference type="InterPro" id="IPR016024">
    <property type="entry name" value="ARM-type_fold"/>
</dbReference>
<gene>
    <name evidence="9" type="ORF">NA57DRAFT_52697</name>
</gene>
<comment type="subcellular location">
    <subcellularLocation>
        <location evidence="1 6">Nucleus</location>
    </subcellularLocation>
</comment>
<dbReference type="SUPFAM" id="SSF48371">
    <property type="entry name" value="ARM repeat"/>
    <property type="match status" value="1"/>
</dbReference>
<keyword evidence="4 6" id="KW-0539">Nucleus</keyword>